<dbReference type="PANTHER" id="PTHR43531:SF14">
    <property type="entry name" value="METHYL-ACCEPTING CHEMOTAXIS PROTEIN I-RELATED"/>
    <property type="match status" value="1"/>
</dbReference>
<reference evidence="8 9" key="1">
    <citation type="journal article" date="2014" name="Nat. Commun.">
        <title>Physiological and genomic features of highly alkaliphilic hydrogen-utilizing Betaproteobacteria from a continental serpentinizing site.</title>
        <authorList>
            <person name="Suzuki S."/>
            <person name="Kuenen J.G."/>
            <person name="Schipper K."/>
            <person name="van der Velde S."/>
            <person name="Ishii S."/>
            <person name="Wu A."/>
            <person name="Sorokin D.Y."/>
            <person name="Tenney A."/>
            <person name="Meng X.Y."/>
            <person name="Morrill P.L."/>
            <person name="Kamagata Y."/>
            <person name="Muyzer G."/>
            <person name="Nealson K.H."/>
        </authorList>
    </citation>
    <scope>NUCLEOTIDE SEQUENCE [LARGE SCALE GENOMIC DNA]</scope>
    <source>
        <strain evidence="8 9">A1</strain>
    </source>
</reference>
<comment type="similarity">
    <text evidence="3">Belongs to the methyl-accepting chemotaxis (MCP) protein family.</text>
</comment>
<dbReference type="Proteomes" id="UP000067461">
    <property type="component" value="Chromosome"/>
</dbReference>
<evidence type="ECO:0000259" key="6">
    <source>
        <dbReference type="PROSITE" id="PS50111"/>
    </source>
</evidence>
<evidence type="ECO:0000256" key="4">
    <source>
        <dbReference type="PROSITE-ProRule" id="PRU00284"/>
    </source>
</evidence>
<protein>
    <submittedName>
        <fullName evidence="8">Methyl-accepting chemotaxis protein</fullName>
    </submittedName>
</protein>
<dbReference type="STRING" id="1458425.SRAA_1062"/>
<evidence type="ECO:0000313" key="9">
    <source>
        <dbReference type="Proteomes" id="UP000067461"/>
    </source>
</evidence>
<dbReference type="GO" id="GO:0006935">
    <property type="term" value="P:chemotaxis"/>
    <property type="evidence" value="ECO:0007669"/>
    <property type="project" value="InterPro"/>
</dbReference>
<dbReference type="InterPro" id="IPR004089">
    <property type="entry name" value="MCPsignal_dom"/>
</dbReference>
<dbReference type="Gene3D" id="1.10.287.950">
    <property type="entry name" value="Methyl-accepting chemotaxis protein"/>
    <property type="match status" value="1"/>
</dbReference>
<dbReference type="SMART" id="SM00304">
    <property type="entry name" value="HAMP"/>
    <property type="match status" value="1"/>
</dbReference>
<dbReference type="HOGENOM" id="CLU_000445_107_16_4"/>
<dbReference type="AlphaFoldDB" id="A0A060NGP4"/>
<comment type="subcellular location">
    <subcellularLocation>
        <location evidence="1">Membrane</location>
    </subcellularLocation>
</comment>
<evidence type="ECO:0000256" key="3">
    <source>
        <dbReference type="ARBA" id="ARBA00029447"/>
    </source>
</evidence>
<feature type="transmembrane region" description="Helical" evidence="5">
    <location>
        <begin position="183"/>
        <end position="203"/>
    </location>
</feature>
<feature type="domain" description="Methyl-accepting transducer" evidence="6">
    <location>
        <begin position="258"/>
        <end position="487"/>
    </location>
</feature>
<gene>
    <name evidence="8" type="ORF">SRAA_1062</name>
</gene>
<dbReference type="FunFam" id="1.10.287.950:FF:000001">
    <property type="entry name" value="Methyl-accepting chemotaxis sensory transducer"/>
    <property type="match status" value="1"/>
</dbReference>
<dbReference type="InterPro" id="IPR047347">
    <property type="entry name" value="YvaQ-like_sensor"/>
</dbReference>
<dbReference type="GO" id="GO:0004888">
    <property type="term" value="F:transmembrane signaling receptor activity"/>
    <property type="evidence" value="ECO:0007669"/>
    <property type="project" value="InterPro"/>
</dbReference>
<dbReference type="CDD" id="cd19411">
    <property type="entry name" value="MCP2201-like_sensor"/>
    <property type="match status" value="1"/>
</dbReference>
<name>A0A060NGP4_9BURK</name>
<sequence>MWLGVVLLMFGLLGLVLVTSTQSRAITAQSEAVLAQKSEKLQLATLWAGLVETNVTRVQATFISANPELETLYRELIPQTVRQINEVQTRLAELATSAPERELMQRIAAQRQAVLDSLARARALREQGNAAGAMQEIAQQFNPGIAPYMSSLREFAALQATQLQQSQAVFAEYRNANILRSSAMLGVLILFILGGAAVLIRSIRAPLNDVMVFAQQMADGNIGARLSIERGDEFGQMSRTLNAMRDQIAQVVADVRHGTDGITAVAQEIAAGNQNLSERTEQSASNLEQTAASMESMSDAIGHSAASARTASELARTAGQSAQQGREVVGSVVHTMSEIQQASKKISEIISVIDGIAFQTNILALNAAVEAARAGEAGRGFAVVASEVRSLAGRSAEAAKEIKVLINNSVDRVGAGVGLVNQAGESIQAIVEQVERVRDVVAEISSASGEQAEGVAQINAAVSQLDQMTQQNAALVEQSAAAASAMSDQARQLSEVVRRFRLE</sequence>
<dbReference type="InterPro" id="IPR004090">
    <property type="entry name" value="Chemotax_Me-accpt_rcpt"/>
</dbReference>
<dbReference type="GO" id="GO:0005886">
    <property type="term" value="C:plasma membrane"/>
    <property type="evidence" value="ECO:0007669"/>
    <property type="project" value="TreeGrafter"/>
</dbReference>
<evidence type="ECO:0000313" key="8">
    <source>
        <dbReference type="EMBL" id="BAO80916.1"/>
    </source>
</evidence>
<organism evidence="8 9">
    <name type="scientific">Serpentinimonas raichei</name>
    <dbReference type="NCBI Taxonomy" id="1458425"/>
    <lineage>
        <taxon>Bacteria</taxon>
        <taxon>Pseudomonadati</taxon>
        <taxon>Pseudomonadota</taxon>
        <taxon>Betaproteobacteria</taxon>
        <taxon>Burkholderiales</taxon>
        <taxon>Comamonadaceae</taxon>
        <taxon>Serpentinimonas</taxon>
    </lineage>
</organism>
<dbReference type="PRINTS" id="PR00260">
    <property type="entry name" value="CHEMTRNSDUCR"/>
</dbReference>
<evidence type="ECO:0000256" key="2">
    <source>
        <dbReference type="ARBA" id="ARBA00022481"/>
    </source>
</evidence>
<feature type="domain" description="HAMP" evidence="7">
    <location>
        <begin position="201"/>
        <end position="253"/>
    </location>
</feature>
<accession>A0A060NGP4</accession>
<evidence type="ECO:0000256" key="5">
    <source>
        <dbReference type="SAM" id="Phobius"/>
    </source>
</evidence>
<dbReference type="GO" id="GO:0007165">
    <property type="term" value="P:signal transduction"/>
    <property type="evidence" value="ECO:0007669"/>
    <property type="project" value="UniProtKB-KW"/>
</dbReference>
<dbReference type="Pfam" id="PF00672">
    <property type="entry name" value="HAMP"/>
    <property type="match status" value="1"/>
</dbReference>
<keyword evidence="2" id="KW-0488">Methylation</keyword>
<dbReference type="PROSITE" id="PS50885">
    <property type="entry name" value="HAMP"/>
    <property type="match status" value="1"/>
</dbReference>
<dbReference type="EMBL" id="AP014568">
    <property type="protein sequence ID" value="BAO80916.1"/>
    <property type="molecule type" value="Genomic_DNA"/>
</dbReference>
<keyword evidence="4" id="KW-0807">Transducer</keyword>
<dbReference type="PANTHER" id="PTHR43531">
    <property type="entry name" value="PROTEIN ICFG"/>
    <property type="match status" value="1"/>
</dbReference>
<proteinExistence type="inferred from homology"/>
<dbReference type="CDD" id="cd11386">
    <property type="entry name" value="MCP_signal"/>
    <property type="match status" value="1"/>
</dbReference>
<evidence type="ECO:0000256" key="1">
    <source>
        <dbReference type="ARBA" id="ARBA00004370"/>
    </source>
</evidence>
<dbReference type="SUPFAM" id="SSF58104">
    <property type="entry name" value="Methyl-accepting chemotaxis protein (MCP) signaling domain"/>
    <property type="match status" value="1"/>
</dbReference>
<keyword evidence="5" id="KW-1133">Transmembrane helix</keyword>
<dbReference type="InterPro" id="IPR051310">
    <property type="entry name" value="MCP_chemotaxis"/>
</dbReference>
<keyword evidence="5" id="KW-0812">Transmembrane</keyword>
<keyword evidence="5" id="KW-0472">Membrane</keyword>
<keyword evidence="9" id="KW-1185">Reference proteome</keyword>
<dbReference type="PROSITE" id="PS50111">
    <property type="entry name" value="CHEMOTAXIS_TRANSDUC_2"/>
    <property type="match status" value="1"/>
</dbReference>
<dbReference type="SMART" id="SM00283">
    <property type="entry name" value="MA"/>
    <property type="match status" value="1"/>
</dbReference>
<dbReference type="Pfam" id="PF00015">
    <property type="entry name" value="MCPsignal"/>
    <property type="match status" value="1"/>
</dbReference>
<dbReference type="KEGG" id="cbaa:SRAA_1062"/>
<dbReference type="InterPro" id="IPR003660">
    <property type="entry name" value="HAMP_dom"/>
</dbReference>
<evidence type="ECO:0000259" key="7">
    <source>
        <dbReference type="PROSITE" id="PS50885"/>
    </source>
</evidence>
<dbReference type="CDD" id="cd06225">
    <property type="entry name" value="HAMP"/>
    <property type="match status" value="1"/>
</dbReference>